<name>A0A7X8C3I1_9LACT</name>
<comment type="caution">
    <text evidence="1">The sequence shown here is derived from an EMBL/GenBank/DDBJ whole genome shotgun (WGS) entry which is preliminary data.</text>
</comment>
<dbReference type="Proteomes" id="UP000541058">
    <property type="component" value="Unassembled WGS sequence"/>
</dbReference>
<evidence type="ECO:0000313" key="1">
    <source>
        <dbReference type="EMBL" id="NLJ18317.1"/>
    </source>
</evidence>
<evidence type="ECO:0000313" key="2">
    <source>
        <dbReference type="Proteomes" id="UP000541058"/>
    </source>
</evidence>
<protein>
    <submittedName>
        <fullName evidence="1">Uncharacterized protein</fullName>
    </submittedName>
</protein>
<gene>
    <name evidence="1" type="ORF">GX355_05600</name>
</gene>
<dbReference type="EMBL" id="JAAYSM010000176">
    <property type="protein sequence ID" value="NLJ18317.1"/>
    <property type="molecule type" value="Genomic_DNA"/>
</dbReference>
<organism evidence="1 2">
    <name type="scientific">Globicatella sulfidifaciens</name>
    <dbReference type="NCBI Taxonomy" id="136093"/>
    <lineage>
        <taxon>Bacteria</taxon>
        <taxon>Bacillati</taxon>
        <taxon>Bacillota</taxon>
        <taxon>Bacilli</taxon>
        <taxon>Lactobacillales</taxon>
        <taxon>Aerococcaceae</taxon>
        <taxon>Globicatella</taxon>
    </lineage>
</organism>
<proteinExistence type="predicted"/>
<dbReference type="AlphaFoldDB" id="A0A7X8C3I1"/>
<dbReference type="RefSeq" id="WP_276647970.1">
    <property type="nucleotide sequence ID" value="NZ_JAAYSM010000176.1"/>
</dbReference>
<accession>A0A7X8C3I1</accession>
<sequence length="47" mass="5565">MSQLSIFLLENEKQMNSYIQAIFKVHVKKSSISNRNPKYIPKYFGED</sequence>
<reference evidence="1 2" key="1">
    <citation type="journal article" date="2020" name="Biotechnol. Biofuels">
        <title>New insights from the biogas microbiome by comprehensive genome-resolved metagenomics of nearly 1600 species originating from multiple anaerobic digesters.</title>
        <authorList>
            <person name="Campanaro S."/>
            <person name="Treu L."/>
            <person name="Rodriguez-R L.M."/>
            <person name="Kovalovszki A."/>
            <person name="Ziels R.M."/>
            <person name="Maus I."/>
            <person name="Zhu X."/>
            <person name="Kougias P.G."/>
            <person name="Basile A."/>
            <person name="Luo G."/>
            <person name="Schluter A."/>
            <person name="Konstantinidis K.T."/>
            <person name="Angelidaki I."/>
        </authorList>
    </citation>
    <scope>NUCLEOTIDE SEQUENCE [LARGE SCALE GENOMIC DNA]</scope>
    <source>
        <strain evidence="1">AS23ysBPME_34</strain>
    </source>
</reference>